<evidence type="ECO:0000256" key="19">
    <source>
        <dbReference type="SAM" id="MobiDB-lite"/>
    </source>
</evidence>
<dbReference type="GO" id="GO:0098609">
    <property type="term" value="P:cell-cell adhesion"/>
    <property type="evidence" value="ECO:0007669"/>
    <property type="project" value="TreeGrafter"/>
</dbReference>
<evidence type="ECO:0000313" key="25">
    <source>
        <dbReference type="Proteomes" id="UP000027135"/>
    </source>
</evidence>
<evidence type="ECO:0000256" key="5">
    <source>
        <dbReference type="ARBA" id="ARBA00022692"/>
    </source>
</evidence>
<keyword evidence="13" id="KW-0393">Immunoglobulin domain</keyword>
<dbReference type="InterPro" id="IPR036179">
    <property type="entry name" value="Ig-like_dom_sf"/>
</dbReference>
<dbReference type="EMBL" id="KK852508">
    <property type="protein sequence ID" value="KDR22391.1"/>
    <property type="molecule type" value="Genomic_DNA"/>
</dbReference>
<evidence type="ECO:0000256" key="6">
    <source>
        <dbReference type="ARBA" id="ARBA00022729"/>
    </source>
</evidence>
<dbReference type="SUPFAM" id="SSF49265">
    <property type="entry name" value="Fibronectin type III"/>
    <property type="match status" value="1"/>
</dbReference>
<dbReference type="GO" id="GO:0008201">
    <property type="term" value="F:heparin binding"/>
    <property type="evidence" value="ECO:0007669"/>
    <property type="project" value="UniProtKB-KW"/>
</dbReference>
<evidence type="ECO:0000259" key="22">
    <source>
        <dbReference type="PROSITE" id="PS50835"/>
    </source>
</evidence>
<feature type="domain" description="Ig-like" evidence="22">
    <location>
        <begin position="231"/>
        <end position="316"/>
    </location>
</feature>
<comment type="similarity">
    <text evidence="15">Belongs to the immunoglobulin superfamily. IHOG family.</text>
</comment>
<comment type="subcellular location">
    <subcellularLocation>
        <location evidence="1">Cell membrane</location>
    </subcellularLocation>
    <subcellularLocation>
        <location evidence="2">Membrane</location>
        <topology evidence="2">Single-pass type I membrane protein</topology>
    </subcellularLocation>
</comment>
<dbReference type="SMART" id="SM00408">
    <property type="entry name" value="IGc2"/>
    <property type="match status" value="4"/>
</dbReference>
<proteinExistence type="inferred from homology"/>
<dbReference type="InterPro" id="IPR007110">
    <property type="entry name" value="Ig-like_dom"/>
</dbReference>
<dbReference type="OMA" id="KQTSDMC"/>
<dbReference type="PROSITE" id="PS50853">
    <property type="entry name" value="FN3"/>
    <property type="match status" value="2"/>
</dbReference>
<keyword evidence="7" id="KW-0677">Repeat</keyword>
<dbReference type="FunFam" id="2.60.40.10:FF:000273">
    <property type="entry name" value="contactin-3 isoform X1"/>
    <property type="match status" value="1"/>
</dbReference>
<gene>
    <name evidence="24" type="ORF">L798_02482</name>
</gene>
<dbReference type="CDD" id="cd00063">
    <property type="entry name" value="FN3"/>
    <property type="match status" value="2"/>
</dbReference>
<dbReference type="Pfam" id="PF13927">
    <property type="entry name" value="Ig_3"/>
    <property type="match status" value="4"/>
</dbReference>
<evidence type="ECO:0000259" key="23">
    <source>
        <dbReference type="PROSITE" id="PS50853"/>
    </source>
</evidence>
<sequence length="884" mass="96398">MAPQPSTMLVSAVCIWLLLSATRLHAEMGLWFVRSPEPIVAPPGDEVVFECSLNVPAEQVRWRHDGRFLHHNHGNETSSSGLGNHSTKSSHLVVRVHDEHQAGDYQCVAWIGASALASVPARLSLAELRAFPQQSSQQYEVVAGNTVALHCGTPYSNPPALVQYYRNNEKLQVSANMEFLASMGTLILQNVTSQDTGSYHCAATNYITGQTVSSQFNIMLRVVPQGVQEAPHFLNTPCTNYTIQAGSNVTLECSAVGDPPPQVTWHKSGGTIPPNRTELLPGGLHLSHVRKGDEGVYICDMSNGVGQPVRHSAMLYVQEPPVIVKESRNQMVKEGGDMQLDCLVSGSPAPRISWLLNGEPVANDSHVGTTAEGKLNITQVEKRHAGIYQCFATNELGSVYGSVMLQVLPKQVTAMPTSDLLPGTGELEEPLDGGVNFATPVPTSGFRGHGRKDHTRKGKGRRKDRKHKGNAVMIPPSRPNITRLTDSSVMVRWGVPPNNGLPIQFFKVQYREMTRTGNSRRRGGGSGARSRGPSQGKGSRWMTNNEDIPPHIRSYEVDGLETDHTYRFRIAAVYSNNDNKLGPNSARFHLHKGPLNNKNPLSPPVLMHTEAVSATAIRICWQYMRSVAVPVEGFYVYYRETSSAGDYIKATVEGEAQRSFVITHLQPDTSYDIKLQSFTVGAASDFSIILTHKTLRVLTETPPLAPEVVSPNMAVGESSNTQLYLVLGAVLGGLLLLVILFLIIFICNRQRSNSQSSQDANEHQDKFSDPALQLETVNVFGLNSKNLLNGCMVQNGFLQNNRMNITSNPLAETDEDKNQNVMEMAYLSRQNNNCSAGSEASASASGASTSGDEGTQPSPSKVNVSEATSWRVVAPDKAAEENYV</sequence>
<dbReference type="GO" id="GO:0007411">
    <property type="term" value="P:axon guidance"/>
    <property type="evidence" value="ECO:0007669"/>
    <property type="project" value="TreeGrafter"/>
</dbReference>
<feature type="signal peptide" evidence="21">
    <location>
        <begin position="1"/>
        <end position="26"/>
    </location>
</feature>
<dbReference type="InterPro" id="IPR003599">
    <property type="entry name" value="Ig_sub"/>
</dbReference>
<protein>
    <recommendedName>
        <fullName evidence="18">Cell adhesion molecule-related/down-regulated by oncogenes</fullName>
    </recommendedName>
    <alternativeName>
        <fullName evidence="17">Interference hedgehog</fullName>
    </alternativeName>
</protein>
<feature type="compositionally biased region" description="Polar residues" evidence="19">
    <location>
        <begin position="856"/>
        <end position="868"/>
    </location>
</feature>
<keyword evidence="5 20" id="KW-0812">Transmembrane</keyword>
<feature type="region of interest" description="Disordered" evidence="19">
    <location>
        <begin position="440"/>
        <end position="481"/>
    </location>
</feature>
<dbReference type="eggNOG" id="ENOG502QSGM">
    <property type="taxonomic scope" value="Eukaryota"/>
</dbReference>
<dbReference type="SMART" id="SM00409">
    <property type="entry name" value="IG"/>
    <property type="match status" value="4"/>
</dbReference>
<evidence type="ECO:0000256" key="2">
    <source>
        <dbReference type="ARBA" id="ARBA00004479"/>
    </source>
</evidence>
<dbReference type="InParanoid" id="A0A067RES3"/>
<evidence type="ECO:0000256" key="14">
    <source>
        <dbReference type="ARBA" id="ARBA00037573"/>
    </source>
</evidence>
<dbReference type="CDD" id="cd00096">
    <property type="entry name" value="Ig"/>
    <property type="match status" value="1"/>
</dbReference>
<feature type="chain" id="PRO_5001648534" description="Cell adhesion molecule-related/down-regulated by oncogenes" evidence="21">
    <location>
        <begin position="27"/>
        <end position="884"/>
    </location>
</feature>
<evidence type="ECO:0000256" key="8">
    <source>
        <dbReference type="ARBA" id="ARBA00022974"/>
    </source>
</evidence>
<evidence type="ECO:0000256" key="13">
    <source>
        <dbReference type="ARBA" id="ARBA00023319"/>
    </source>
</evidence>
<keyword evidence="9 20" id="KW-1133">Transmembrane helix</keyword>
<evidence type="ECO:0000256" key="10">
    <source>
        <dbReference type="ARBA" id="ARBA00023136"/>
    </source>
</evidence>
<evidence type="ECO:0000256" key="1">
    <source>
        <dbReference type="ARBA" id="ARBA00004236"/>
    </source>
</evidence>
<dbReference type="AlphaFoldDB" id="A0A067RES3"/>
<dbReference type="GO" id="GO:0005886">
    <property type="term" value="C:plasma membrane"/>
    <property type="evidence" value="ECO:0007669"/>
    <property type="project" value="UniProtKB-SubCell"/>
</dbReference>
<dbReference type="InterPro" id="IPR036116">
    <property type="entry name" value="FN3_sf"/>
</dbReference>
<dbReference type="SUPFAM" id="SSF48726">
    <property type="entry name" value="Immunoglobulin"/>
    <property type="match status" value="4"/>
</dbReference>
<dbReference type="GO" id="GO:0030424">
    <property type="term" value="C:axon"/>
    <property type="evidence" value="ECO:0007669"/>
    <property type="project" value="TreeGrafter"/>
</dbReference>
<evidence type="ECO:0000256" key="21">
    <source>
        <dbReference type="SAM" id="SignalP"/>
    </source>
</evidence>
<feature type="compositionally biased region" description="Low complexity" evidence="19">
    <location>
        <begin position="836"/>
        <end position="855"/>
    </location>
</feature>
<keyword evidence="6 21" id="KW-0732">Signal</keyword>
<feature type="region of interest" description="Disordered" evidence="19">
    <location>
        <begin position="836"/>
        <end position="884"/>
    </location>
</feature>
<dbReference type="Proteomes" id="UP000027135">
    <property type="component" value="Unassembled WGS sequence"/>
</dbReference>
<feature type="domain" description="Fibronectin type-III" evidence="23">
    <location>
        <begin position="603"/>
        <end position="697"/>
    </location>
</feature>
<keyword evidence="3" id="KW-1003">Cell membrane</keyword>
<dbReference type="OrthoDB" id="9998697at2759"/>
<dbReference type="STRING" id="136037.A0A067RES3"/>
<evidence type="ECO:0000256" key="7">
    <source>
        <dbReference type="ARBA" id="ARBA00022737"/>
    </source>
</evidence>
<evidence type="ECO:0000256" key="3">
    <source>
        <dbReference type="ARBA" id="ARBA00022475"/>
    </source>
</evidence>
<dbReference type="InterPro" id="IPR013783">
    <property type="entry name" value="Ig-like_fold"/>
</dbReference>
<evidence type="ECO:0000256" key="17">
    <source>
        <dbReference type="ARBA" id="ARBA00041099"/>
    </source>
</evidence>
<keyword evidence="25" id="KW-1185">Reference proteome</keyword>
<feature type="domain" description="Ig-like" evidence="22">
    <location>
        <begin position="5"/>
        <end position="124"/>
    </location>
</feature>
<dbReference type="PANTHER" id="PTHR44170">
    <property type="entry name" value="PROTEIN SIDEKICK"/>
    <property type="match status" value="1"/>
</dbReference>
<dbReference type="PROSITE" id="PS50835">
    <property type="entry name" value="IG_LIKE"/>
    <property type="match status" value="4"/>
</dbReference>
<dbReference type="Pfam" id="PF00041">
    <property type="entry name" value="fn3"/>
    <property type="match status" value="2"/>
</dbReference>
<keyword evidence="10 20" id="KW-0472">Membrane</keyword>
<dbReference type="PANTHER" id="PTHR44170:SF33">
    <property type="entry name" value="BROTHER OF IHOG, ISOFORM G-RELATED"/>
    <property type="match status" value="1"/>
</dbReference>
<dbReference type="InterPro" id="IPR003598">
    <property type="entry name" value="Ig_sub2"/>
</dbReference>
<dbReference type="FunCoup" id="A0A067RES3">
    <property type="interactions" value="66"/>
</dbReference>
<dbReference type="FunFam" id="2.60.40.10:FF:000032">
    <property type="entry name" value="palladin isoform X1"/>
    <property type="match status" value="1"/>
</dbReference>
<evidence type="ECO:0000256" key="20">
    <source>
        <dbReference type="SAM" id="Phobius"/>
    </source>
</evidence>
<keyword evidence="11" id="KW-1015">Disulfide bond</keyword>
<accession>A0A067RES3</accession>
<evidence type="ECO:0000256" key="16">
    <source>
        <dbReference type="ARBA" id="ARBA00038530"/>
    </source>
</evidence>
<comment type="function">
    <text evidence="14">Mediates response to the active Hedgehog (Hh) protein signal in embryos, functioning upstream or at the level of patched (ptc).</text>
</comment>
<evidence type="ECO:0000256" key="15">
    <source>
        <dbReference type="ARBA" id="ARBA00038144"/>
    </source>
</evidence>
<name>A0A067RES3_ZOONE</name>
<evidence type="ECO:0000256" key="12">
    <source>
        <dbReference type="ARBA" id="ARBA00023180"/>
    </source>
</evidence>
<organism evidence="24 25">
    <name type="scientific">Zootermopsis nevadensis</name>
    <name type="common">Dampwood termite</name>
    <dbReference type="NCBI Taxonomy" id="136037"/>
    <lineage>
        <taxon>Eukaryota</taxon>
        <taxon>Metazoa</taxon>
        <taxon>Ecdysozoa</taxon>
        <taxon>Arthropoda</taxon>
        <taxon>Hexapoda</taxon>
        <taxon>Insecta</taxon>
        <taxon>Pterygota</taxon>
        <taxon>Neoptera</taxon>
        <taxon>Polyneoptera</taxon>
        <taxon>Dictyoptera</taxon>
        <taxon>Blattodea</taxon>
        <taxon>Blattoidea</taxon>
        <taxon>Termitoidae</taxon>
        <taxon>Termopsidae</taxon>
        <taxon>Zootermopsis</taxon>
    </lineage>
</organism>
<feature type="domain" description="Ig-like" evidence="22">
    <location>
        <begin position="320"/>
        <end position="406"/>
    </location>
</feature>
<feature type="domain" description="Ig-like" evidence="22">
    <location>
        <begin position="132"/>
        <end position="213"/>
    </location>
</feature>
<dbReference type="Gene3D" id="2.60.40.10">
    <property type="entry name" value="Immunoglobulins"/>
    <property type="match status" value="6"/>
</dbReference>
<feature type="compositionally biased region" description="Basic residues" evidence="19">
    <location>
        <begin position="448"/>
        <end position="469"/>
    </location>
</feature>
<dbReference type="SMART" id="SM00060">
    <property type="entry name" value="FN3"/>
    <property type="match status" value="2"/>
</dbReference>
<keyword evidence="12" id="KW-0325">Glycoprotein</keyword>
<comment type="subunit">
    <text evidence="16">Homodimer. Heterotetramer; 2 iHog chains bind 2 hh chains when facilitated by heparin, heparin is required to promote high-affinity interactions between hh and iHog.</text>
</comment>
<feature type="transmembrane region" description="Helical" evidence="20">
    <location>
        <begin position="723"/>
        <end position="747"/>
    </location>
</feature>
<feature type="domain" description="Fibronectin type-III" evidence="23">
    <location>
        <begin position="475"/>
        <end position="595"/>
    </location>
</feature>
<evidence type="ECO:0000313" key="24">
    <source>
        <dbReference type="EMBL" id="KDR22391.1"/>
    </source>
</evidence>
<keyword evidence="4" id="KW-0358">Heparin-binding</keyword>
<evidence type="ECO:0000256" key="18">
    <source>
        <dbReference type="ARBA" id="ARBA00069893"/>
    </source>
</evidence>
<keyword evidence="8" id="KW-0654">Proteoglycan</keyword>
<reference evidence="24 25" key="1">
    <citation type="journal article" date="2014" name="Nat. Commun.">
        <title>Molecular traces of alternative social organization in a termite genome.</title>
        <authorList>
            <person name="Terrapon N."/>
            <person name="Li C."/>
            <person name="Robertson H.M."/>
            <person name="Ji L."/>
            <person name="Meng X."/>
            <person name="Booth W."/>
            <person name="Chen Z."/>
            <person name="Childers C.P."/>
            <person name="Glastad K.M."/>
            <person name="Gokhale K."/>
            <person name="Gowin J."/>
            <person name="Gronenberg W."/>
            <person name="Hermansen R.A."/>
            <person name="Hu H."/>
            <person name="Hunt B.G."/>
            <person name="Huylmans A.K."/>
            <person name="Khalil S.M."/>
            <person name="Mitchell R.D."/>
            <person name="Munoz-Torres M.C."/>
            <person name="Mustard J.A."/>
            <person name="Pan H."/>
            <person name="Reese J.T."/>
            <person name="Scharf M.E."/>
            <person name="Sun F."/>
            <person name="Vogel H."/>
            <person name="Xiao J."/>
            <person name="Yang W."/>
            <person name="Yang Z."/>
            <person name="Yang Z."/>
            <person name="Zhou J."/>
            <person name="Zhu J."/>
            <person name="Brent C.S."/>
            <person name="Elsik C.G."/>
            <person name="Goodisman M.A."/>
            <person name="Liberles D.A."/>
            <person name="Roe R.M."/>
            <person name="Vargo E.L."/>
            <person name="Vilcinskas A."/>
            <person name="Wang J."/>
            <person name="Bornberg-Bauer E."/>
            <person name="Korb J."/>
            <person name="Zhang G."/>
            <person name="Liebig J."/>
        </authorList>
    </citation>
    <scope>NUCLEOTIDE SEQUENCE [LARGE SCALE GENOMIC DNA]</scope>
    <source>
        <tissue evidence="24">Whole organism</tissue>
    </source>
</reference>
<feature type="region of interest" description="Disordered" evidence="19">
    <location>
        <begin position="515"/>
        <end position="548"/>
    </location>
</feature>
<evidence type="ECO:0000256" key="11">
    <source>
        <dbReference type="ARBA" id="ARBA00023157"/>
    </source>
</evidence>
<evidence type="ECO:0000256" key="4">
    <source>
        <dbReference type="ARBA" id="ARBA00022674"/>
    </source>
</evidence>
<dbReference type="InterPro" id="IPR003961">
    <property type="entry name" value="FN3_dom"/>
</dbReference>
<evidence type="ECO:0000256" key="9">
    <source>
        <dbReference type="ARBA" id="ARBA00022989"/>
    </source>
</evidence>